<dbReference type="EMBL" id="CP002382">
    <property type="protein sequence ID" value="AEP10571.1"/>
    <property type="molecule type" value="Genomic_DNA"/>
</dbReference>
<dbReference type="AlphaFoldDB" id="G2KT27"/>
<name>G2KT27_MICAA</name>
<dbReference type="SUPFAM" id="SSF52833">
    <property type="entry name" value="Thioredoxin-like"/>
    <property type="match status" value="1"/>
</dbReference>
<sequence length="260" mass="28354">MTLSSKLRLSAVAVSVLAVSVAGFALVPHAATKDVFTADQKAALNDIIYDYLMENPQVIMEAVAKHQVDQEQAQVDAMKELIVTKKDALFNDAGKPVAGNPKGTVVIAEFYDYNCGYCKHAFNDMAQILESDKDVKFVMIDFPILSEGSHMAAKYALAAGKQGKYFEMHSKLMKMSGQLREEQVQAMGKDLGLDVEQMKKDAESADVAKQIESNIALARELGISGTPGFIINETPVRGYLGLEGMQSIIAEERAKLAKKD</sequence>
<dbReference type="CDD" id="cd03023">
    <property type="entry name" value="DsbA_Com1_like"/>
    <property type="match status" value="1"/>
</dbReference>
<dbReference type="STRING" id="856793.MICA_2268"/>
<proteinExistence type="predicted"/>
<dbReference type="Proteomes" id="UP000009286">
    <property type="component" value="Chromosome"/>
</dbReference>
<feature type="domain" description="Thioredoxin" evidence="2">
    <location>
        <begin position="49"/>
        <end position="254"/>
    </location>
</feature>
<dbReference type="InterPro" id="IPR012336">
    <property type="entry name" value="Thioredoxin-like_fold"/>
</dbReference>
<reference evidence="3 4" key="1">
    <citation type="journal article" date="2011" name="BMC Genomics">
        <title>Genomic insights into an obligate epibiotic bacterial predator: Micavibrio aeruginosavorus ARL-13.</title>
        <authorList>
            <person name="Wang Z."/>
            <person name="Kadouri D."/>
            <person name="Wu M."/>
        </authorList>
    </citation>
    <scope>NUCLEOTIDE SEQUENCE [LARGE SCALE GENOMIC DNA]</scope>
    <source>
        <strain evidence="3 4">ARL-13</strain>
    </source>
</reference>
<dbReference type="Pfam" id="PF18312">
    <property type="entry name" value="ScsC_N"/>
    <property type="match status" value="1"/>
</dbReference>
<feature type="signal peptide" evidence="1">
    <location>
        <begin position="1"/>
        <end position="30"/>
    </location>
</feature>
<dbReference type="InterPro" id="IPR036249">
    <property type="entry name" value="Thioredoxin-like_sf"/>
</dbReference>
<dbReference type="RefSeq" id="WP_014103794.1">
    <property type="nucleotide sequence ID" value="NC_016026.1"/>
</dbReference>
<dbReference type="HOGENOM" id="CLU_000288_47_4_5"/>
<dbReference type="PANTHER" id="PTHR35272:SF3">
    <property type="entry name" value="THIOL:DISULFIDE INTERCHANGE PROTEIN DSBC"/>
    <property type="match status" value="1"/>
</dbReference>
<dbReference type="InterPro" id="IPR013766">
    <property type="entry name" value="Thioredoxin_domain"/>
</dbReference>
<evidence type="ECO:0000313" key="4">
    <source>
        <dbReference type="Proteomes" id="UP000009286"/>
    </source>
</evidence>
<evidence type="ECO:0000256" key="1">
    <source>
        <dbReference type="SAM" id="SignalP"/>
    </source>
</evidence>
<feature type="chain" id="PRO_5003432276" evidence="1">
    <location>
        <begin position="31"/>
        <end position="260"/>
    </location>
</feature>
<keyword evidence="4" id="KW-1185">Reference proteome</keyword>
<dbReference type="eggNOG" id="COG1651">
    <property type="taxonomic scope" value="Bacteria"/>
</dbReference>
<dbReference type="KEGG" id="mai:MICA_2268"/>
<accession>G2KT27</accession>
<dbReference type="OrthoDB" id="9780147at2"/>
<keyword evidence="1" id="KW-0732">Signal</keyword>
<dbReference type="PANTHER" id="PTHR35272">
    <property type="entry name" value="THIOL:DISULFIDE INTERCHANGE PROTEIN DSBC-RELATED"/>
    <property type="match status" value="1"/>
</dbReference>
<protein>
    <submittedName>
        <fullName evidence="3">DSBA-like thioredoxin domain protein</fullName>
    </submittedName>
</protein>
<dbReference type="PROSITE" id="PS51352">
    <property type="entry name" value="THIOREDOXIN_2"/>
    <property type="match status" value="1"/>
</dbReference>
<gene>
    <name evidence="3" type="ordered locus">MICA_2268</name>
</gene>
<dbReference type="InterPro" id="IPR051470">
    <property type="entry name" value="Thiol:disulfide_interchange"/>
</dbReference>
<organism evidence="3 4">
    <name type="scientific">Micavibrio aeruginosavorus (strain ARL-13)</name>
    <dbReference type="NCBI Taxonomy" id="856793"/>
    <lineage>
        <taxon>Bacteria</taxon>
        <taxon>Pseudomonadati</taxon>
        <taxon>Bdellovibrionota</taxon>
        <taxon>Bdellovibrionia</taxon>
        <taxon>Bdellovibrionales</taxon>
        <taxon>Pseudobdellovibrionaceae</taxon>
        <taxon>Micavibrio</taxon>
    </lineage>
</organism>
<dbReference type="Pfam" id="PF13462">
    <property type="entry name" value="Thioredoxin_4"/>
    <property type="match status" value="1"/>
</dbReference>
<dbReference type="InterPro" id="IPR041205">
    <property type="entry name" value="ScsC_N"/>
</dbReference>
<dbReference type="Gene3D" id="3.40.30.10">
    <property type="entry name" value="Glutaredoxin"/>
    <property type="match status" value="1"/>
</dbReference>
<evidence type="ECO:0000313" key="3">
    <source>
        <dbReference type="EMBL" id="AEP10571.1"/>
    </source>
</evidence>
<evidence type="ECO:0000259" key="2">
    <source>
        <dbReference type="PROSITE" id="PS51352"/>
    </source>
</evidence>